<feature type="domain" description="Glucose/Sorbosone dehydrogenase" evidence="2">
    <location>
        <begin position="30"/>
        <end position="164"/>
    </location>
</feature>
<dbReference type="InterPro" id="IPR011042">
    <property type="entry name" value="6-blade_b-propeller_TolB-like"/>
</dbReference>
<evidence type="ECO:0000256" key="1">
    <source>
        <dbReference type="SAM" id="SignalP"/>
    </source>
</evidence>
<evidence type="ECO:0000313" key="3">
    <source>
        <dbReference type="EMBL" id="MDU0354935.1"/>
    </source>
</evidence>
<sequence>MIKIISLSLLVCLSSFTHAFQLQDAVTDIKEPTDILFLPSQPQSLLVTEKTGRLLLANLADKSHIPVHNFAVVSDVELGLLGITLHPNFATNGYLFVNYNPKEGELRTRISRFTLDLAQQNPSLRDEKIILEVAQPYKNHNAGQLSFGPDGYLYVGMGDGGSGETLKVMVRTYKPYWVLCCD</sequence>
<comment type="caution">
    <text evidence="3">The sequence shown here is derived from an EMBL/GenBank/DDBJ whole genome shotgun (WGS) entry which is preliminary data.</text>
</comment>
<accession>A0ABU3SY59</accession>
<dbReference type="EMBL" id="JAWDIO010000002">
    <property type="protein sequence ID" value="MDU0354935.1"/>
    <property type="molecule type" value="Genomic_DNA"/>
</dbReference>
<dbReference type="Pfam" id="PF07995">
    <property type="entry name" value="GSDH"/>
    <property type="match status" value="1"/>
</dbReference>
<dbReference type="PANTHER" id="PTHR19328:SF75">
    <property type="entry name" value="ALDOSE SUGAR DEHYDROGENASE YLII"/>
    <property type="match status" value="1"/>
</dbReference>
<reference evidence="3 4" key="1">
    <citation type="submission" date="2023-10" db="EMBL/GenBank/DDBJ databases">
        <title>Glaciecola aquimarina strain GGW-M5 nov., isolated from a coastal seawater.</title>
        <authorList>
            <person name="Bayburt H."/>
            <person name="Kim J.M."/>
            <person name="Choi B.J."/>
            <person name="Jeon C.O."/>
        </authorList>
    </citation>
    <scope>NUCLEOTIDE SEQUENCE [LARGE SCALE GENOMIC DNA]</scope>
    <source>
        <strain evidence="3 4">KCTC 32108</strain>
    </source>
</reference>
<gene>
    <name evidence="3" type="ORF">RS130_14360</name>
</gene>
<evidence type="ECO:0000313" key="4">
    <source>
        <dbReference type="Proteomes" id="UP001247805"/>
    </source>
</evidence>
<dbReference type="PANTHER" id="PTHR19328">
    <property type="entry name" value="HEDGEHOG-INTERACTING PROTEIN"/>
    <property type="match status" value="1"/>
</dbReference>
<keyword evidence="4" id="KW-1185">Reference proteome</keyword>
<dbReference type="SUPFAM" id="SSF50952">
    <property type="entry name" value="Soluble quinoprotein glucose dehydrogenase"/>
    <property type="match status" value="1"/>
</dbReference>
<dbReference type="InterPro" id="IPR011041">
    <property type="entry name" value="Quinoprot_gluc/sorb_DH_b-prop"/>
</dbReference>
<dbReference type="RefSeq" id="WP_316026500.1">
    <property type="nucleotide sequence ID" value="NZ_JAWDIO010000002.1"/>
</dbReference>
<protein>
    <submittedName>
        <fullName evidence="3">PQQ-dependent sugar dehydrogenase</fullName>
    </submittedName>
</protein>
<dbReference type="InterPro" id="IPR012938">
    <property type="entry name" value="Glc/Sorbosone_DH"/>
</dbReference>
<proteinExistence type="predicted"/>
<evidence type="ECO:0000259" key="2">
    <source>
        <dbReference type="Pfam" id="PF07995"/>
    </source>
</evidence>
<dbReference type="Proteomes" id="UP001247805">
    <property type="component" value="Unassembled WGS sequence"/>
</dbReference>
<organism evidence="3 4">
    <name type="scientific">Paraglaciecola aquimarina</name>
    <dbReference type="NCBI Taxonomy" id="1235557"/>
    <lineage>
        <taxon>Bacteria</taxon>
        <taxon>Pseudomonadati</taxon>
        <taxon>Pseudomonadota</taxon>
        <taxon>Gammaproteobacteria</taxon>
        <taxon>Alteromonadales</taxon>
        <taxon>Alteromonadaceae</taxon>
        <taxon>Paraglaciecola</taxon>
    </lineage>
</organism>
<keyword evidence="1" id="KW-0732">Signal</keyword>
<name>A0ABU3SY59_9ALTE</name>
<feature type="chain" id="PRO_5047140564" evidence="1">
    <location>
        <begin position="20"/>
        <end position="182"/>
    </location>
</feature>
<feature type="signal peptide" evidence="1">
    <location>
        <begin position="1"/>
        <end position="19"/>
    </location>
</feature>
<dbReference type="Gene3D" id="2.120.10.30">
    <property type="entry name" value="TolB, C-terminal domain"/>
    <property type="match status" value="1"/>
</dbReference>